<evidence type="ECO:0000313" key="9">
    <source>
        <dbReference type="Proteomes" id="UP001500620"/>
    </source>
</evidence>
<feature type="compositionally biased region" description="Polar residues" evidence="6">
    <location>
        <begin position="591"/>
        <end position="601"/>
    </location>
</feature>
<dbReference type="PANTHER" id="PTHR11584:SF369">
    <property type="entry name" value="MITOGEN-ACTIVATED PROTEIN KINASE KINASE KINASE 19-RELATED"/>
    <property type="match status" value="1"/>
</dbReference>
<dbReference type="CDD" id="cd14014">
    <property type="entry name" value="STKc_PknB_like"/>
    <property type="match status" value="1"/>
</dbReference>
<feature type="domain" description="Protein kinase" evidence="7">
    <location>
        <begin position="130"/>
        <end position="383"/>
    </location>
</feature>
<evidence type="ECO:0000259" key="7">
    <source>
        <dbReference type="PROSITE" id="PS50011"/>
    </source>
</evidence>
<dbReference type="InterPro" id="IPR000719">
    <property type="entry name" value="Prot_kinase_dom"/>
</dbReference>
<name>A0ABP8DMY2_9ACTN</name>
<gene>
    <name evidence="8" type="ORF">GCM10022255_086050</name>
</gene>
<evidence type="ECO:0000313" key="8">
    <source>
        <dbReference type="EMBL" id="GAA4259826.1"/>
    </source>
</evidence>
<evidence type="ECO:0000256" key="1">
    <source>
        <dbReference type="ARBA" id="ARBA00022527"/>
    </source>
</evidence>
<keyword evidence="5" id="KW-0067">ATP-binding</keyword>
<evidence type="ECO:0000256" key="6">
    <source>
        <dbReference type="SAM" id="MobiDB-lite"/>
    </source>
</evidence>
<keyword evidence="2" id="KW-0808">Transferase</keyword>
<dbReference type="PROSITE" id="PS50011">
    <property type="entry name" value="PROTEIN_KINASE_DOM"/>
    <property type="match status" value="1"/>
</dbReference>
<proteinExistence type="predicted"/>
<dbReference type="InterPro" id="IPR008271">
    <property type="entry name" value="Ser/Thr_kinase_AS"/>
</dbReference>
<dbReference type="InterPro" id="IPR011009">
    <property type="entry name" value="Kinase-like_dom_sf"/>
</dbReference>
<dbReference type="SMART" id="SM00220">
    <property type="entry name" value="S_TKc"/>
    <property type="match status" value="1"/>
</dbReference>
<sequence length="601" mass="66526">MDAGYVDHLRSRLRDLEIAGSNIIGGGGPPDTLRYRYLGWRDEVERFLTDQAHRIRLDLSPLQGVRHRDLVAERVPDDQLYREATAEVRVGLAALQDFRDALDAASGEDQLPGDDGAELFIADSGREYRYDRTKPLGKPGAYGTVYMGRDDKGVEVAVKEVALRPDERHRANDARQAEREVEIGHRLQRGLGEHLVPLLDVGRRETSLLLVMPVAAESLADRIQRSGPGNSEATIEIIRQIALGLQELAALNIVHRDIKPANVLMLDGRWCLSDFGTARRLDVATATLTWMGTGTLDYKAPELFTGAPELPATDLYALGCVAYEVLTGEKAFPGPDFREQHQTQVPALPDDCAPALRALILDLLCKRPGGRPADAREVVQRIAPSAGLTRGQQGLQRLRAKASQTAAAATADEAIRAQHVERQAEAAASLQAMWRNMLAEARAVDHALETDETPDLMTFTVYGAAAKMQVFPTTARVGELLLLALIDVSTDGQRDFQPTINLFSLWQNDRPRWWLARHDSTRFAEPIHALTRTTNEHTRRQLLELDAQSMIDTRKIFNAAIESATATRLLELIVDSMNPDEDQHDDDYFTPGNTSDKPPSA</sequence>
<evidence type="ECO:0000256" key="4">
    <source>
        <dbReference type="ARBA" id="ARBA00022777"/>
    </source>
</evidence>
<keyword evidence="3" id="KW-0547">Nucleotide-binding</keyword>
<dbReference type="Gene3D" id="1.10.510.10">
    <property type="entry name" value="Transferase(Phosphotransferase) domain 1"/>
    <property type="match status" value="1"/>
</dbReference>
<keyword evidence="1" id="KW-0723">Serine/threonine-protein kinase</keyword>
<dbReference type="EMBL" id="BAABAT010000037">
    <property type="protein sequence ID" value="GAA4259826.1"/>
    <property type="molecule type" value="Genomic_DNA"/>
</dbReference>
<dbReference type="PROSITE" id="PS00108">
    <property type="entry name" value="PROTEIN_KINASE_ST"/>
    <property type="match status" value="1"/>
</dbReference>
<keyword evidence="9" id="KW-1185">Reference proteome</keyword>
<feature type="region of interest" description="Disordered" evidence="6">
    <location>
        <begin position="580"/>
        <end position="601"/>
    </location>
</feature>
<keyword evidence="4" id="KW-0418">Kinase</keyword>
<evidence type="ECO:0000256" key="5">
    <source>
        <dbReference type="ARBA" id="ARBA00022840"/>
    </source>
</evidence>
<dbReference type="Proteomes" id="UP001500620">
    <property type="component" value="Unassembled WGS sequence"/>
</dbReference>
<comment type="caution">
    <text evidence="8">The sequence shown here is derived from an EMBL/GenBank/DDBJ whole genome shotgun (WGS) entry which is preliminary data.</text>
</comment>
<dbReference type="Pfam" id="PF00069">
    <property type="entry name" value="Pkinase"/>
    <property type="match status" value="1"/>
</dbReference>
<reference evidence="9" key="1">
    <citation type="journal article" date="2019" name="Int. J. Syst. Evol. Microbiol.">
        <title>The Global Catalogue of Microorganisms (GCM) 10K type strain sequencing project: providing services to taxonomists for standard genome sequencing and annotation.</title>
        <authorList>
            <consortium name="The Broad Institute Genomics Platform"/>
            <consortium name="The Broad Institute Genome Sequencing Center for Infectious Disease"/>
            <person name="Wu L."/>
            <person name="Ma J."/>
        </authorList>
    </citation>
    <scope>NUCLEOTIDE SEQUENCE [LARGE SCALE GENOMIC DNA]</scope>
    <source>
        <strain evidence="9">JCM 17441</strain>
    </source>
</reference>
<evidence type="ECO:0000256" key="2">
    <source>
        <dbReference type="ARBA" id="ARBA00022679"/>
    </source>
</evidence>
<accession>A0ABP8DMY2</accession>
<dbReference type="PANTHER" id="PTHR11584">
    <property type="entry name" value="SERINE/THREONINE PROTEIN KINASE"/>
    <property type="match status" value="1"/>
</dbReference>
<organism evidence="8 9">
    <name type="scientific">Dactylosporangium darangshiense</name>
    <dbReference type="NCBI Taxonomy" id="579108"/>
    <lineage>
        <taxon>Bacteria</taxon>
        <taxon>Bacillati</taxon>
        <taxon>Actinomycetota</taxon>
        <taxon>Actinomycetes</taxon>
        <taxon>Micromonosporales</taxon>
        <taxon>Micromonosporaceae</taxon>
        <taxon>Dactylosporangium</taxon>
    </lineage>
</organism>
<protein>
    <recommendedName>
        <fullName evidence="7">Protein kinase domain-containing protein</fullName>
    </recommendedName>
</protein>
<dbReference type="RefSeq" id="WP_345136733.1">
    <property type="nucleotide sequence ID" value="NZ_BAABAT010000037.1"/>
</dbReference>
<evidence type="ECO:0000256" key="3">
    <source>
        <dbReference type="ARBA" id="ARBA00022741"/>
    </source>
</evidence>
<dbReference type="SUPFAM" id="SSF56112">
    <property type="entry name" value="Protein kinase-like (PK-like)"/>
    <property type="match status" value="1"/>
</dbReference>